<keyword evidence="2" id="KW-0472">Membrane</keyword>
<keyword evidence="2" id="KW-0812">Transmembrane</keyword>
<reference evidence="3 4" key="2">
    <citation type="submission" date="2019-02" db="EMBL/GenBank/DDBJ databases">
        <title>'Lichenibacterium ramalinii' gen. nov. sp. nov., 'Lichenibacterium minor' gen. nov. sp. nov.</title>
        <authorList>
            <person name="Pankratov T."/>
        </authorList>
    </citation>
    <scope>NUCLEOTIDE SEQUENCE [LARGE SCALE GENOMIC DNA]</scope>
    <source>
        <strain evidence="3 4">RmlP026</strain>
    </source>
</reference>
<dbReference type="Pfam" id="PF04654">
    <property type="entry name" value="DUF599"/>
    <property type="match status" value="1"/>
</dbReference>
<reference evidence="3 4" key="1">
    <citation type="submission" date="2018-12" db="EMBL/GenBank/DDBJ databases">
        <authorList>
            <person name="Grouzdev D.S."/>
            <person name="Krutkina M.S."/>
        </authorList>
    </citation>
    <scope>NUCLEOTIDE SEQUENCE [LARGE SCALE GENOMIC DNA]</scope>
    <source>
        <strain evidence="3 4">RmlP026</strain>
    </source>
</reference>
<keyword evidence="2" id="KW-1133">Transmembrane helix</keyword>
<gene>
    <name evidence="3" type="ORF">D3273_15020</name>
</gene>
<name>A0A4Q2U4B3_9HYPH</name>
<proteinExistence type="predicted"/>
<protein>
    <submittedName>
        <fullName evidence="3">DUF599 family protein</fullName>
    </submittedName>
</protein>
<comment type="caution">
    <text evidence="3">The sequence shown here is derived from an EMBL/GenBank/DDBJ whole genome shotgun (WGS) entry which is preliminary data.</text>
</comment>
<keyword evidence="4" id="KW-1185">Reference proteome</keyword>
<dbReference type="AlphaFoldDB" id="A0A4Q2U4B3"/>
<feature type="transmembrane region" description="Helical" evidence="2">
    <location>
        <begin position="183"/>
        <end position="211"/>
    </location>
</feature>
<sequence length="250" mass="27732">MLLSPLDYAAVAFFLFGWFAYHLLVERSPFGRLALNNRMNEYRLRWMLEMQARDARIVDAALMATLQSGTSFFASTSLLALGGSLTLLRGADDALRILNDFPLGTVASRTLWDLKVVGLVVIFGYAFFKFAWSYRLFNYASILIGATPAAKSGRPDQRRLTALRAAEMNIVAGRHFNRGQRAFFFALAYLGWFVGPIVLMGTTAVVVFAILVRQFSSDALRAVSLELPPEDQVPEPQGPGTRSAILPEAR</sequence>
<feature type="transmembrane region" description="Helical" evidence="2">
    <location>
        <begin position="111"/>
        <end position="128"/>
    </location>
</feature>
<feature type="transmembrane region" description="Helical" evidence="2">
    <location>
        <begin position="6"/>
        <end position="25"/>
    </location>
</feature>
<dbReference type="EMBL" id="QYBB01000016">
    <property type="protein sequence ID" value="RYC31202.1"/>
    <property type="molecule type" value="Genomic_DNA"/>
</dbReference>
<dbReference type="PANTHER" id="PTHR31881">
    <property type="match status" value="1"/>
</dbReference>
<dbReference type="PANTHER" id="PTHR31881:SF6">
    <property type="entry name" value="OS09G0494600 PROTEIN"/>
    <property type="match status" value="1"/>
</dbReference>
<evidence type="ECO:0000256" key="1">
    <source>
        <dbReference type="SAM" id="MobiDB-lite"/>
    </source>
</evidence>
<evidence type="ECO:0000313" key="4">
    <source>
        <dbReference type="Proteomes" id="UP000290759"/>
    </source>
</evidence>
<dbReference type="InterPro" id="IPR006747">
    <property type="entry name" value="DUF599"/>
</dbReference>
<dbReference type="Proteomes" id="UP000290759">
    <property type="component" value="Unassembled WGS sequence"/>
</dbReference>
<dbReference type="RefSeq" id="WP_129227704.1">
    <property type="nucleotide sequence ID" value="NZ_QYBB01000016.1"/>
</dbReference>
<dbReference type="OrthoDB" id="9806874at2"/>
<evidence type="ECO:0000313" key="3">
    <source>
        <dbReference type="EMBL" id="RYC31202.1"/>
    </source>
</evidence>
<evidence type="ECO:0000256" key="2">
    <source>
        <dbReference type="SAM" id="Phobius"/>
    </source>
</evidence>
<feature type="region of interest" description="Disordered" evidence="1">
    <location>
        <begin position="229"/>
        <end position="250"/>
    </location>
</feature>
<accession>A0A4Q2U4B3</accession>
<organism evidence="3 4">
    <name type="scientific">Lichenibacterium minor</name>
    <dbReference type="NCBI Taxonomy" id="2316528"/>
    <lineage>
        <taxon>Bacteria</taxon>
        <taxon>Pseudomonadati</taxon>
        <taxon>Pseudomonadota</taxon>
        <taxon>Alphaproteobacteria</taxon>
        <taxon>Hyphomicrobiales</taxon>
        <taxon>Lichenihabitantaceae</taxon>
        <taxon>Lichenibacterium</taxon>
    </lineage>
</organism>